<evidence type="ECO:0000313" key="5">
    <source>
        <dbReference type="EMBL" id="CAF3598330.1"/>
    </source>
</evidence>
<proteinExistence type="predicted"/>
<feature type="region of interest" description="Disordered" evidence="1">
    <location>
        <begin position="1"/>
        <end position="130"/>
    </location>
</feature>
<dbReference type="EMBL" id="CAJNOU010000205">
    <property type="protein sequence ID" value="CAF0914889.1"/>
    <property type="molecule type" value="Genomic_DNA"/>
</dbReference>
<feature type="compositionally biased region" description="Polar residues" evidence="1">
    <location>
        <begin position="1"/>
        <end position="36"/>
    </location>
</feature>
<sequence length="130" mass="14430">MASTNIENTNDNTMTSVDQQASTTKSVPIYDASSSHQHSHSCNDPSHHHHHPLFFDQTDEHSSATGAKNEMLMKRKAKKTQKQDVTRTELIPGHQGDKNIDELLNFINGPSSTSNTNNSKKSKKKSTTNN</sequence>
<keyword evidence="7" id="KW-1185">Reference proteome</keyword>
<dbReference type="EMBL" id="CAJNOT010000056">
    <property type="protein sequence ID" value="CAF0808249.1"/>
    <property type="molecule type" value="Genomic_DNA"/>
</dbReference>
<dbReference type="Proteomes" id="UP000663870">
    <property type="component" value="Unassembled WGS sequence"/>
</dbReference>
<dbReference type="EMBL" id="CAJNOL010000082">
    <property type="protein sequence ID" value="CAF0827573.1"/>
    <property type="molecule type" value="Genomic_DNA"/>
</dbReference>
<gene>
    <name evidence="6" type="ORF">FNK824_LOCUS9371</name>
    <name evidence="5" type="ORF">JBS370_LOCUS3655</name>
    <name evidence="3" type="ORF">JXQ802_LOCUS5522</name>
    <name evidence="4" type="ORF">SEV965_LOCUS6338</name>
    <name evidence="2" type="ORF">ZHD862_LOCUS2779</name>
</gene>
<dbReference type="Proteomes" id="UP000663836">
    <property type="component" value="Unassembled WGS sequence"/>
</dbReference>
<dbReference type="AlphaFoldDB" id="A0A813UH10"/>
<evidence type="ECO:0000313" key="3">
    <source>
        <dbReference type="EMBL" id="CAF0827573.1"/>
    </source>
</evidence>
<evidence type="ECO:0000313" key="4">
    <source>
        <dbReference type="EMBL" id="CAF0914889.1"/>
    </source>
</evidence>
<reference evidence="3" key="1">
    <citation type="submission" date="2021-02" db="EMBL/GenBank/DDBJ databases">
        <authorList>
            <person name="Nowell W R."/>
        </authorList>
    </citation>
    <scope>NUCLEOTIDE SEQUENCE</scope>
</reference>
<organism evidence="3 7">
    <name type="scientific">Rotaria sordida</name>
    <dbReference type="NCBI Taxonomy" id="392033"/>
    <lineage>
        <taxon>Eukaryota</taxon>
        <taxon>Metazoa</taxon>
        <taxon>Spiralia</taxon>
        <taxon>Gnathifera</taxon>
        <taxon>Rotifera</taxon>
        <taxon>Eurotatoria</taxon>
        <taxon>Bdelloidea</taxon>
        <taxon>Philodinida</taxon>
        <taxon>Philodinidae</taxon>
        <taxon>Rotaria</taxon>
    </lineage>
</organism>
<dbReference type="Proteomes" id="UP000663864">
    <property type="component" value="Unassembled WGS sequence"/>
</dbReference>
<feature type="compositionally biased region" description="Basic residues" evidence="1">
    <location>
        <begin position="120"/>
        <end position="130"/>
    </location>
</feature>
<dbReference type="EMBL" id="CAJOBE010000981">
    <property type="protein sequence ID" value="CAF3704205.1"/>
    <property type="molecule type" value="Genomic_DNA"/>
</dbReference>
<comment type="caution">
    <text evidence="3">The sequence shown here is derived from an EMBL/GenBank/DDBJ whole genome shotgun (WGS) entry which is preliminary data.</text>
</comment>
<protein>
    <submittedName>
        <fullName evidence="3">Uncharacterized protein</fullName>
    </submittedName>
</protein>
<dbReference type="Proteomes" id="UP000663889">
    <property type="component" value="Unassembled WGS sequence"/>
</dbReference>
<evidence type="ECO:0000313" key="7">
    <source>
        <dbReference type="Proteomes" id="UP000663870"/>
    </source>
</evidence>
<evidence type="ECO:0000313" key="2">
    <source>
        <dbReference type="EMBL" id="CAF0808249.1"/>
    </source>
</evidence>
<dbReference type="Proteomes" id="UP000663874">
    <property type="component" value="Unassembled WGS sequence"/>
</dbReference>
<accession>A0A813UH10</accession>
<evidence type="ECO:0000313" key="6">
    <source>
        <dbReference type="EMBL" id="CAF3704205.1"/>
    </source>
</evidence>
<dbReference type="EMBL" id="CAJOBD010000158">
    <property type="protein sequence ID" value="CAF3598330.1"/>
    <property type="molecule type" value="Genomic_DNA"/>
</dbReference>
<name>A0A813UH10_9BILA</name>
<evidence type="ECO:0000256" key="1">
    <source>
        <dbReference type="SAM" id="MobiDB-lite"/>
    </source>
</evidence>